<dbReference type="EMBL" id="CADCUX010000350">
    <property type="protein sequence ID" value="CAA9415012.1"/>
    <property type="molecule type" value="Genomic_DNA"/>
</dbReference>
<dbReference type="PROSITE" id="PS50914">
    <property type="entry name" value="BON"/>
    <property type="match status" value="1"/>
</dbReference>
<evidence type="ECO:0000313" key="4">
    <source>
        <dbReference type="EMBL" id="CAA9415012.1"/>
    </source>
</evidence>
<dbReference type="Gene3D" id="1.20.120.20">
    <property type="entry name" value="Apolipoprotein"/>
    <property type="match status" value="1"/>
</dbReference>
<feature type="compositionally biased region" description="Low complexity" evidence="1">
    <location>
        <begin position="99"/>
        <end position="118"/>
    </location>
</feature>
<feature type="chain" id="PRO_5026918495" description="BON domain-containing protein" evidence="2">
    <location>
        <begin position="22"/>
        <end position="205"/>
    </location>
</feature>
<evidence type="ECO:0000256" key="2">
    <source>
        <dbReference type="SAM" id="SignalP"/>
    </source>
</evidence>
<dbReference type="InterPro" id="IPR014004">
    <property type="entry name" value="Transpt-assoc_nodulatn_dom_bac"/>
</dbReference>
<evidence type="ECO:0000259" key="3">
    <source>
        <dbReference type="PROSITE" id="PS50914"/>
    </source>
</evidence>
<reference evidence="4" key="1">
    <citation type="submission" date="2020-02" db="EMBL/GenBank/DDBJ databases">
        <authorList>
            <person name="Meier V. D."/>
        </authorList>
    </citation>
    <scope>NUCLEOTIDE SEQUENCE</scope>
    <source>
        <strain evidence="4">AVDCRST_MAG51</strain>
    </source>
</reference>
<feature type="signal peptide" evidence="2">
    <location>
        <begin position="1"/>
        <end position="21"/>
    </location>
</feature>
<dbReference type="SMART" id="SM00749">
    <property type="entry name" value="BON"/>
    <property type="match status" value="1"/>
</dbReference>
<dbReference type="InterPro" id="IPR051686">
    <property type="entry name" value="Lipoprotein_DolP"/>
</dbReference>
<dbReference type="Gene3D" id="3.40.1520.20">
    <property type="match status" value="1"/>
</dbReference>
<evidence type="ECO:0000256" key="1">
    <source>
        <dbReference type="SAM" id="MobiDB-lite"/>
    </source>
</evidence>
<dbReference type="Pfam" id="PF04972">
    <property type="entry name" value="BON"/>
    <property type="match status" value="1"/>
</dbReference>
<protein>
    <recommendedName>
        <fullName evidence="3">BON domain-containing protein</fullName>
    </recommendedName>
</protein>
<accession>A0A6J4PFX5</accession>
<feature type="compositionally biased region" description="Low complexity" evidence="1">
    <location>
        <begin position="82"/>
        <end position="92"/>
    </location>
</feature>
<proteinExistence type="predicted"/>
<dbReference type="AlphaFoldDB" id="A0A6J4PFX5"/>
<dbReference type="PROSITE" id="PS51257">
    <property type="entry name" value="PROKAR_LIPOPROTEIN"/>
    <property type="match status" value="1"/>
</dbReference>
<dbReference type="PANTHER" id="PTHR34606">
    <property type="entry name" value="BON DOMAIN-CONTAINING PROTEIN"/>
    <property type="match status" value="1"/>
</dbReference>
<organism evidence="4">
    <name type="scientific">uncultured Ramlibacter sp</name>
    <dbReference type="NCBI Taxonomy" id="260755"/>
    <lineage>
        <taxon>Bacteria</taxon>
        <taxon>Pseudomonadati</taxon>
        <taxon>Pseudomonadota</taxon>
        <taxon>Betaproteobacteria</taxon>
        <taxon>Burkholderiales</taxon>
        <taxon>Comamonadaceae</taxon>
        <taxon>Ramlibacter</taxon>
        <taxon>environmental samples</taxon>
    </lineage>
</organism>
<dbReference type="PANTHER" id="PTHR34606:SF15">
    <property type="entry name" value="BON DOMAIN-CONTAINING PROTEIN"/>
    <property type="match status" value="1"/>
</dbReference>
<sequence>MKFASKGLTAASSLAIVLSLAACGERSDQQTVGQKLDSAVAKTGETAREVKDDAKQGAQSAKSSARETVQGAATATKEKAAEAGSTAMGAAAETKEKAANATREAATDTKSAVTAAASDAKDKAGSAASTAGEKVDDAQITARVKAGITADKDLSAGRIDVDTQDGVVTLSGAVPSAAAKAKADEIAKNAKDVKQVNNQLTVSAS</sequence>
<name>A0A6J4PFX5_9BURK</name>
<feature type="domain" description="BON" evidence="3">
    <location>
        <begin position="136"/>
        <end position="204"/>
    </location>
</feature>
<dbReference type="InterPro" id="IPR007055">
    <property type="entry name" value="BON_dom"/>
</dbReference>
<feature type="compositionally biased region" description="Basic and acidic residues" evidence="1">
    <location>
        <begin position="45"/>
        <end position="55"/>
    </location>
</feature>
<gene>
    <name evidence="4" type="ORF">AVDCRST_MAG51-2080</name>
</gene>
<keyword evidence="2" id="KW-0732">Signal</keyword>
<feature type="region of interest" description="Disordered" evidence="1">
    <location>
        <begin position="42"/>
        <end position="135"/>
    </location>
</feature>